<reference evidence="2 3" key="1">
    <citation type="submission" date="2019-02" db="EMBL/GenBank/DDBJ databases">
        <title>Deep-cultivation of Planctomycetes and their phenomic and genomic characterization uncovers novel biology.</title>
        <authorList>
            <person name="Wiegand S."/>
            <person name="Jogler M."/>
            <person name="Boedeker C."/>
            <person name="Pinto D."/>
            <person name="Vollmers J."/>
            <person name="Rivas-Marin E."/>
            <person name="Kohn T."/>
            <person name="Peeters S.H."/>
            <person name="Heuer A."/>
            <person name="Rast P."/>
            <person name="Oberbeckmann S."/>
            <person name="Bunk B."/>
            <person name="Jeske O."/>
            <person name="Meyerdierks A."/>
            <person name="Storesund J.E."/>
            <person name="Kallscheuer N."/>
            <person name="Luecker S."/>
            <person name="Lage O.M."/>
            <person name="Pohl T."/>
            <person name="Merkel B.J."/>
            <person name="Hornburger P."/>
            <person name="Mueller R.-W."/>
            <person name="Bruemmer F."/>
            <person name="Labrenz M."/>
            <person name="Spormann A.M."/>
            <person name="Op den Camp H."/>
            <person name="Overmann J."/>
            <person name="Amann R."/>
            <person name="Jetten M.S.M."/>
            <person name="Mascher T."/>
            <person name="Medema M.H."/>
            <person name="Devos D.P."/>
            <person name="Kaster A.-K."/>
            <person name="Ovreas L."/>
            <person name="Rohde M."/>
            <person name="Galperin M.Y."/>
            <person name="Jogler C."/>
        </authorList>
    </citation>
    <scope>NUCLEOTIDE SEQUENCE [LARGE SCALE GENOMIC DNA]</scope>
    <source>
        <strain evidence="2 3">Pan44</strain>
    </source>
</reference>
<gene>
    <name evidence="2" type="ORF">Pan44_40820</name>
</gene>
<dbReference type="Gene3D" id="2.20.28.160">
    <property type="match status" value="1"/>
</dbReference>
<evidence type="ECO:0000313" key="3">
    <source>
        <dbReference type="Proteomes" id="UP000315700"/>
    </source>
</evidence>
<proteinExistence type="predicted"/>
<sequence>MAIQLDCPACFKTLRVADAAMGTVIACPKCQAKMRVPRVAIPAATAGSGFEPDPSPMFAAPPASGEASPFFAADDDDGPGPQVNPHAVLAKRNQRRMSRGWIGMILAFALATIGVTGTWWWSNRQNVVRTADAAVIANATLSKDLNAGDVNVTSADWRAMTTSLELNPVELTEAKMKVRFGSAADRLQLSLTPTSERMLVAVPTSAIAELQDPATVAALQEAWKSALSHSVGQMSKSIQEAVAAGVPARLGSYGDVVGMEGLAGPKGYHFHAAVGTTAYPCVFEDANRQLYFLVPPGTQSLAVIPRDIGARNALPEKMRITATVK</sequence>
<keyword evidence="1" id="KW-0472">Membrane</keyword>
<feature type="transmembrane region" description="Helical" evidence="1">
    <location>
        <begin position="101"/>
        <end position="121"/>
    </location>
</feature>
<dbReference type="RefSeq" id="WP_145032765.1">
    <property type="nucleotide sequence ID" value="NZ_CP036271.1"/>
</dbReference>
<organism evidence="2 3">
    <name type="scientific">Caulifigura coniformis</name>
    <dbReference type="NCBI Taxonomy" id="2527983"/>
    <lineage>
        <taxon>Bacteria</taxon>
        <taxon>Pseudomonadati</taxon>
        <taxon>Planctomycetota</taxon>
        <taxon>Planctomycetia</taxon>
        <taxon>Planctomycetales</taxon>
        <taxon>Planctomycetaceae</taxon>
        <taxon>Caulifigura</taxon>
    </lineage>
</organism>
<dbReference type="InParanoid" id="A0A517SIU2"/>
<keyword evidence="1" id="KW-0812">Transmembrane</keyword>
<accession>A0A517SIU2</accession>
<dbReference type="Proteomes" id="UP000315700">
    <property type="component" value="Chromosome"/>
</dbReference>
<dbReference type="OrthoDB" id="209478at2"/>
<dbReference type="KEGG" id="ccos:Pan44_40820"/>
<keyword evidence="3" id="KW-1185">Reference proteome</keyword>
<keyword evidence="1" id="KW-1133">Transmembrane helix</keyword>
<protein>
    <submittedName>
        <fullName evidence="2">Uncharacterized protein</fullName>
    </submittedName>
</protein>
<name>A0A517SIU2_9PLAN</name>
<evidence type="ECO:0000256" key="1">
    <source>
        <dbReference type="SAM" id="Phobius"/>
    </source>
</evidence>
<evidence type="ECO:0000313" key="2">
    <source>
        <dbReference type="EMBL" id="QDT56032.1"/>
    </source>
</evidence>
<dbReference type="AlphaFoldDB" id="A0A517SIU2"/>
<dbReference type="EMBL" id="CP036271">
    <property type="protein sequence ID" value="QDT56032.1"/>
    <property type="molecule type" value="Genomic_DNA"/>
</dbReference>